<protein>
    <submittedName>
        <fullName evidence="2">Uncharacterized protein</fullName>
    </submittedName>
</protein>
<comment type="caution">
    <text evidence="2">The sequence shown here is derived from an EMBL/GenBank/DDBJ whole genome shotgun (WGS) entry which is preliminary data.</text>
</comment>
<keyword evidence="1" id="KW-0472">Membrane</keyword>
<gene>
    <name evidence="2" type="ORF">BO225_07745</name>
</gene>
<proteinExistence type="predicted"/>
<reference evidence="2 3" key="1">
    <citation type="submission" date="2016-11" db="EMBL/GenBank/DDBJ databases">
        <title>Description of two novel members of the family Erysipelotrichaceae: Ileibacterium lipovorans gen. nov., sp. nov. and Dubosiella newyorkensis, gen. nov., sp. nov.</title>
        <authorList>
            <person name="Cox L.M."/>
            <person name="Sohn J."/>
            <person name="Tyrrell K.L."/>
            <person name="Citron D.M."/>
            <person name="Lawson P.A."/>
            <person name="Patel N.B."/>
            <person name="Iizumi T."/>
            <person name="Perez-Perez G.I."/>
            <person name="Goldstein E.J."/>
            <person name="Blaser M.J."/>
        </authorList>
    </citation>
    <scope>NUCLEOTIDE SEQUENCE [LARGE SCALE GENOMIC DNA]</scope>
    <source>
        <strain evidence="2 3">NYU-BL-A4</strain>
    </source>
</reference>
<name>A0A1U7NLS3_9FIRM</name>
<evidence type="ECO:0000313" key="3">
    <source>
        <dbReference type="Proteomes" id="UP000186705"/>
    </source>
</evidence>
<keyword evidence="1" id="KW-0812">Transmembrane</keyword>
<evidence type="ECO:0000313" key="2">
    <source>
        <dbReference type="EMBL" id="OLU45818.1"/>
    </source>
</evidence>
<sequence>MKKPLKINLIWIPESKAKRKFGFFCYFLTTLFVMFTINHNDIQEIFYYDDSIRTLRKKRKRL</sequence>
<accession>A0A1U7NLS3</accession>
<dbReference type="EMBL" id="MPKA01000079">
    <property type="protein sequence ID" value="OLU45818.1"/>
    <property type="molecule type" value="Genomic_DNA"/>
</dbReference>
<keyword evidence="1" id="KW-1133">Transmembrane helix</keyword>
<dbReference type="Proteomes" id="UP000186705">
    <property type="component" value="Unassembled WGS sequence"/>
</dbReference>
<feature type="transmembrane region" description="Helical" evidence="1">
    <location>
        <begin position="21"/>
        <end position="38"/>
    </location>
</feature>
<dbReference type="AlphaFoldDB" id="A0A1U7NLS3"/>
<evidence type="ECO:0000256" key="1">
    <source>
        <dbReference type="SAM" id="Phobius"/>
    </source>
</evidence>
<organism evidence="2 3">
    <name type="scientific">Dubosiella newyorkensis</name>
    <dbReference type="NCBI Taxonomy" id="1862672"/>
    <lineage>
        <taxon>Bacteria</taxon>
        <taxon>Bacillati</taxon>
        <taxon>Bacillota</taxon>
        <taxon>Erysipelotrichia</taxon>
        <taxon>Erysipelotrichales</taxon>
        <taxon>Erysipelotrichaceae</taxon>
        <taxon>Dubosiella</taxon>
    </lineage>
</organism>
<keyword evidence="3" id="KW-1185">Reference proteome</keyword>